<dbReference type="Proteomes" id="UP000835052">
    <property type="component" value="Unassembled WGS sequence"/>
</dbReference>
<feature type="region of interest" description="Disordered" evidence="2">
    <location>
        <begin position="690"/>
        <end position="751"/>
    </location>
</feature>
<evidence type="ECO:0000256" key="2">
    <source>
        <dbReference type="SAM" id="MobiDB-lite"/>
    </source>
</evidence>
<reference evidence="4" key="1">
    <citation type="submission" date="2020-10" db="EMBL/GenBank/DDBJ databases">
        <authorList>
            <person name="Kikuchi T."/>
        </authorList>
    </citation>
    <scope>NUCLEOTIDE SEQUENCE</scope>
    <source>
        <strain evidence="4">NKZ352</strain>
    </source>
</reference>
<evidence type="ECO:0000256" key="1">
    <source>
        <dbReference type="SAM" id="Coils"/>
    </source>
</evidence>
<keyword evidence="3" id="KW-0812">Transmembrane</keyword>
<feature type="compositionally biased region" description="Basic and acidic residues" evidence="2">
    <location>
        <begin position="714"/>
        <end position="725"/>
    </location>
</feature>
<accession>A0A8S1HE04</accession>
<feature type="compositionally biased region" description="Acidic residues" evidence="2">
    <location>
        <begin position="552"/>
        <end position="561"/>
    </location>
</feature>
<protein>
    <submittedName>
        <fullName evidence="4">Uncharacterized protein</fullName>
    </submittedName>
</protein>
<keyword evidence="5" id="KW-1185">Reference proteome</keyword>
<feature type="compositionally biased region" description="Low complexity" evidence="2">
    <location>
        <begin position="521"/>
        <end position="551"/>
    </location>
</feature>
<feature type="compositionally biased region" description="Acidic residues" evidence="2">
    <location>
        <begin position="726"/>
        <end position="751"/>
    </location>
</feature>
<keyword evidence="1" id="KW-0175">Coiled coil</keyword>
<organism evidence="4 5">
    <name type="scientific">Caenorhabditis auriculariae</name>
    <dbReference type="NCBI Taxonomy" id="2777116"/>
    <lineage>
        <taxon>Eukaryota</taxon>
        <taxon>Metazoa</taxon>
        <taxon>Ecdysozoa</taxon>
        <taxon>Nematoda</taxon>
        <taxon>Chromadorea</taxon>
        <taxon>Rhabditida</taxon>
        <taxon>Rhabditina</taxon>
        <taxon>Rhabditomorpha</taxon>
        <taxon>Rhabditoidea</taxon>
        <taxon>Rhabditidae</taxon>
        <taxon>Peloderinae</taxon>
        <taxon>Caenorhabditis</taxon>
    </lineage>
</organism>
<evidence type="ECO:0000313" key="4">
    <source>
        <dbReference type="EMBL" id="CAD6193974.1"/>
    </source>
</evidence>
<evidence type="ECO:0000256" key="3">
    <source>
        <dbReference type="SAM" id="Phobius"/>
    </source>
</evidence>
<sequence>MNSHEPEDFTDISTPSFSTMASFHCPLPKVLRKFFTSTYWATLAIAQLSYIYCCHGKWKAAPLLAAAALLLSSVAILLFVDPLDPENRELLASLKYGNEELTVEVDVLKFKDVIDIEETQLSLHRFLKEIELLSSLFPVSVWPRSFVEYVTEMQPNFDKEFSASSYSECVTHLKNSSQSQMYAMACRVYCISRGDDCKGEGNFDGFFKDDSIVHGKLFYAALVGWHHEKIDDAQVWSSRIQPRPPSPHVFFARPASKKDQNHTEPSLQSFQLVFELRRTSWSYLQTAVKEVENICSKHLRSQHLSFRLKGTLFSAAQREIYIQKLRLTLVPWIFFAGFASVFQLGFKTSSMLSTISTLLYIEFSAISRFFDVKYQNALFLITLLVSLTAYSMGFSLCIAVSPQKVRRLSPLKIYNLVSKYWVALMIVFTTLYPLNYYYQLGLSSLISVLLCGLLSSAFGALIVLPQLIRLVGINIENADKRACERYLEARVFHRKQKLKEMNRQKRIVWDRCSGLEAPPNTLSTSRTRSSSRQTGPSTSSEFSSVLSTEGSNDFEVEDEDEEVRETIRQLRERWTRQKTDNSFLENVTHADEALQNLKLERAERNKRKEELIATIEEKTKREEKEEEMGIEEAAEPQAVHPLAQHFPPNFTWEMIEFITNPNNRGGIPWSPFEPSPAQELILAPNVEAVIMEEDDDEPDEQAREEQESDESGEEVNHVNDDRGGDGDAESSDDPSNDEWLEEDEGFGADVV</sequence>
<dbReference type="AlphaFoldDB" id="A0A8S1HE04"/>
<dbReference type="EMBL" id="CAJGYM010000040">
    <property type="protein sequence ID" value="CAD6193974.1"/>
    <property type="molecule type" value="Genomic_DNA"/>
</dbReference>
<evidence type="ECO:0000313" key="5">
    <source>
        <dbReference type="Proteomes" id="UP000835052"/>
    </source>
</evidence>
<feature type="transmembrane region" description="Helical" evidence="3">
    <location>
        <begin position="444"/>
        <end position="464"/>
    </location>
</feature>
<keyword evidence="3" id="KW-0472">Membrane</keyword>
<feature type="transmembrane region" description="Helical" evidence="3">
    <location>
        <begin position="58"/>
        <end position="80"/>
    </location>
</feature>
<feature type="coiled-coil region" evidence="1">
    <location>
        <begin position="590"/>
        <end position="628"/>
    </location>
</feature>
<feature type="region of interest" description="Disordered" evidence="2">
    <location>
        <begin position="519"/>
        <end position="561"/>
    </location>
</feature>
<comment type="caution">
    <text evidence="4">The sequence shown here is derived from an EMBL/GenBank/DDBJ whole genome shotgun (WGS) entry which is preliminary data.</text>
</comment>
<name>A0A8S1HE04_9PELO</name>
<feature type="compositionally biased region" description="Acidic residues" evidence="2">
    <location>
        <begin position="690"/>
        <end position="699"/>
    </location>
</feature>
<gene>
    <name evidence="4" type="ORF">CAUJ_LOCUS9893</name>
</gene>
<feature type="transmembrane region" description="Helical" evidence="3">
    <location>
        <begin position="420"/>
        <end position="438"/>
    </location>
</feature>
<feature type="transmembrane region" description="Helical" evidence="3">
    <location>
        <begin position="377"/>
        <end position="400"/>
    </location>
</feature>
<keyword evidence="3" id="KW-1133">Transmembrane helix</keyword>
<feature type="transmembrane region" description="Helical" evidence="3">
    <location>
        <begin position="327"/>
        <end position="346"/>
    </location>
</feature>
<proteinExistence type="predicted"/>